<evidence type="ECO:0000256" key="1">
    <source>
        <dbReference type="SAM" id="Phobius"/>
    </source>
</evidence>
<protein>
    <submittedName>
        <fullName evidence="2">Uncharacterized protein</fullName>
    </submittedName>
</protein>
<proteinExistence type="predicted"/>
<evidence type="ECO:0000313" key="3">
    <source>
        <dbReference type="Proteomes" id="UP000800035"/>
    </source>
</evidence>
<keyword evidence="1" id="KW-0812">Transmembrane</keyword>
<keyword evidence="3" id="KW-1185">Reference proteome</keyword>
<organism evidence="2 3">
    <name type="scientific">Byssothecium circinans</name>
    <dbReference type="NCBI Taxonomy" id="147558"/>
    <lineage>
        <taxon>Eukaryota</taxon>
        <taxon>Fungi</taxon>
        <taxon>Dikarya</taxon>
        <taxon>Ascomycota</taxon>
        <taxon>Pezizomycotina</taxon>
        <taxon>Dothideomycetes</taxon>
        <taxon>Pleosporomycetidae</taxon>
        <taxon>Pleosporales</taxon>
        <taxon>Massarineae</taxon>
        <taxon>Massarinaceae</taxon>
        <taxon>Byssothecium</taxon>
    </lineage>
</organism>
<evidence type="ECO:0000313" key="2">
    <source>
        <dbReference type="EMBL" id="KAF1963178.1"/>
    </source>
</evidence>
<dbReference type="EMBL" id="ML976978">
    <property type="protein sequence ID" value="KAF1963178.1"/>
    <property type="molecule type" value="Genomic_DNA"/>
</dbReference>
<dbReference type="Proteomes" id="UP000800035">
    <property type="component" value="Unassembled WGS sequence"/>
</dbReference>
<gene>
    <name evidence="2" type="ORF">CC80DRAFT_107303</name>
</gene>
<reference evidence="2" key="1">
    <citation type="journal article" date="2020" name="Stud. Mycol.">
        <title>101 Dothideomycetes genomes: a test case for predicting lifestyles and emergence of pathogens.</title>
        <authorList>
            <person name="Haridas S."/>
            <person name="Albert R."/>
            <person name="Binder M."/>
            <person name="Bloem J."/>
            <person name="Labutti K."/>
            <person name="Salamov A."/>
            <person name="Andreopoulos B."/>
            <person name="Baker S."/>
            <person name="Barry K."/>
            <person name="Bills G."/>
            <person name="Bluhm B."/>
            <person name="Cannon C."/>
            <person name="Castanera R."/>
            <person name="Culley D."/>
            <person name="Daum C."/>
            <person name="Ezra D."/>
            <person name="Gonzalez J."/>
            <person name="Henrissat B."/>
            <person name="Kuo A."/>
            <person name="Liang C."/>
            <person name="Lipzen A."/>
            <person name="Lutzoni F."/>
            <person name="Magnuson J."/>
            <person name="Mondo S."/>
            <person name="Nolan M."/>
            <person name="Ohm R."/>
            <person name="Pangilinan J."/>
            <person name="Park H.-J."/>
            <person name="Ramirez L."/>
            <person name="Alfaro M."/>
            <person name="Sun H."/>
            <person name="Tritt A."/>
            <person name="Yoshinaga Y."/>
            <person name="Zwiers L.-H."/>
            <person name="Turgeon B."/>
            <person name="Goodwin S."/>
            <person name="Spatafora J."/>
            <person name="Crous P."/>
            <person name="Grigoriev I."/>
        </authorList>
    </citation>
    <scope>NUCLEOTIDE SEQUENCE</scope>
    <source>
        <strain evidence="2">CBS 675.92</strain>
    </source>
</reference>
<feature type="transmembrane region" description="Helical" evidence="1">
    <location>
        <begin position="95"/>
        <end position="117"/>
    </location>
</feature>
<dbReference type="AlphaFoldDB" id="A0A6A5UEJ3"/>
<sequence>MVTLLASDERRGEISVANRIQIQCGNFCFPYLSATPCHRQTRPLIFHLSIHSLQSISINPPPLFSASASASAKSYPWPCIIPFFKTPSPLESAPTLLACLLHLLCFCFCFFFCLARLPAPFCAYLRDIVPARTAHRTSAPHRAASHTLSTQH</sequence>
<accession>A0A6A5UEJ3</accession>
<keyword evidence="1" id="KW-1133">Transmembrane helix</keyword>
<keyword evidence="1" id="KW-0472">Membrane</keyword>
<name>A0A6A5UEJ3_9PLEO</name>